<evidence type="ECO:0000313" key="4">
    <source>
        <dbReference type="Proteomes" id="UP000807306"/>
    </source>
</evidence>
<dbReference type="GO" id="GO:0010468">
    <property type="term" value="P:regulation of gene expression"/>
    <property type="evidence" value="ECO:0007669"/>
    <property type="project" value="InterPro"/>
</dbReference>
<dbReference type="PANTHER" id="PTHR14379:SF3">
    <property type="entry name" value="MEIOSIS REGULATOR AND MRNA STABILITY FACTOR 1"/>
    <property type="match status" value="1"/>
</dbReference>
<comment type="caution">
    <text evidence="3">The sequence shown here is derived from an EMBL/GenBank/DDBJ whole genome shotgun (WGS) entry which is preliminary data.</text>
</comment>
<gene>
    <name evidence="3" type="ORF">CPB83DRAFT_471554</name>
</gene>
<feature type="domain" description="NYN" evidence="2">
    <location>
        <begin position="7"/>
        <end position="145"/>
    </location>
</feature>
<reference evidence="3" key="1">
    <citation type="submission" date="2020-11" db="EMBL/GenBank/DDBJ databases">
        <authorList>
            <consortium name="DOE Joint Genome Institute"/>
            <person name="Ahrendt S."/>
            <person name="Riley R."/>
            <person name="Andreopoulos W."/>
            <person name="Labutti K."/>
            <person name="Pangilinan J."/>
            <person name="Ruiz-Duenas F.J."/>
            <person name="Barrasa J.M."/>
            <person name="Sanchez-Garcia M."/>
            <person name="Camarero S."/>
            <person name="Miyauchi S."/>
            <person name="Serrano A."/>
            <person name="Linde D."/>
            <person name="Babiker R."/>
            <person name="Drula E."/>
            <person name="Ayuso-Fernandez I."/>
            <person name="Pacheco R."/>
            <person name="Padilla G."/>
            <person name="Ferreira P."/>
            <person name="Barriuso J."/>
            <person name="Kellner H."/>
            <person name="Castanera R."/>
            <person name="Alfaro M."/>
            <person name="Ramirez L."/>
            <person name="Pisabarro A.G."/>
            <person name="Kuo A."/>
            <person name="Tritt A."/>
            <person name="Lipzen A."/>
            <person name="He G."/>
            <person name="Yan M."/>
            <person name="Ng V."/>
            <person name="Cullen D."/>
            <person name="Martin F."/>
            <person name="Rosso M.-N."/>
            <person name="Henrissat B."/>
            <person name="Hibbett D."/>
            <person name="Martinez A.T."/>
            <person name="Grigoriev I.V."/>
        </authorList>
    </citation>
    <scope>NUCLEOTIDE SEQUENCE</scope>
    <source>
        <strain evidence="3">CBS 506.95</strain>
    </source>
</reference>
<protein>
    <submittedName>
        <fullName evidence="3">NYN domain-containing protein</fullName>
    </submittedName>
</protein>
<dbReference type="OrthoDB" id="549353at2759"/>
<dbReference type="Pfam" id="PF01936">
    <property type="entry name" value="NYN"/>
    <property type="match status" value="1"/>
</dbReference>
<dbReference type="GO" id="GO:0004540">
    <property type="term" value="F:RNA nuclease activity"/>
    <property type="evidence" value="ECO:0007669"/>
    <property type="project" value="InterPro"/>
</dbReference>
<feature type="region of interest" description="Disordered" evidence="1">
    <location>
        <begin position="166"/>
        <end position="212"/>
    </location>
</feature>
<dbReference type="Gene3D" id="3.40.50.1010">
    <property type="entry name" value="5'-nuclease"/>
    <property type="match status" value="1"/>
</dbReference>
<dbReference type="EMBL" id="MU157828">
    <property type="protein sequence ID" value="KAF9533388.1"/>
    <property type="molecule type" value="Genomic_DNA"/>
</dbReference>
<dbReference type="InterPro" id="IPR021139">
    <property type="entry name" value="NYN"/>
</dbReference>
<feature type="region of interest" description="Disordered" evidence="1">
    <location>
        <begin position="250"/>
        <end position="273"/>
    </location>
</feature>
<proteinExistence type="predicted"/>
<dbReference type="GO" id="GO:0005777">
    <property type="term" value="C:peroxisome"/>
    <property type="evidence" value="ECO:0007669"/>
    <property type="project" value="InterPro"/>
</dbReference>
<sequence>MKNIEDVAIFWDYENCNAPANASGYLLASNIAALARPYGTIKQFRAYLEITEQSASSRSTTLRSELQSSGVSLVDCPHNGRKEVADKMLLVDMLAYAIDNPAPATMVIISGDRDFAYALATLKLRRYRLVLITLPHAHASLRCQASVCLDWFSDVVTPANTMSTLPCLSSLPSHRHQQRRSSEYAVPKRASPPLDTSRHASDTKLSQKGSTPDVDINQYLSYRKERWDAEISQWDVEQIGLGRKEEVLKPSTQEGNLNTAGLRKQTSSVDSFQRPTTLYTRKSEENPSSIIKRNYQTLENNQPPFFRVDPLDDEVFLSSSYSLPSTPEGLGSSILSPHSTTVGSAPIGSFNDRIRSTHSNIAPTSQPLPPVQTSLGSPMNLSFMPSTNLTGRTKLEQQDTSETSASLTSSTNPIFDALIDVLRAHRLKGRSNPLRSAIGLELAKRGNVYGKAGAANFKDYVTLAEKEGLVVLGGRDGYAWITLLDLC</sequence>
<dbReference type="GO" id="GO:1905762">
    <property type="term" value="F:CCR4-NOT complex binding"/>
    <property type="evidence" value="ECO:0007669"/>
    <property type="project" value="TreeGrafter"/>
</dbReference>
<dbReference type="CDD" id="cd10910">
    <property type="entry name" value="PIN_limkain_b1_N_like"/>
    <property type="match status" value="1"/>
</dbReference>
<dbReference type="Proteomes" id="UP000807306">
    <property type="component" value="Unassembled WGS sequence"/>
</dbReference>
<dbReference type="PANTHER" id="PTHR14379">
    <property type="entry name" value="LIMKAIN B LKAP"/>
    <property type="match status" value="1"/>
</dbReference>
<dbReference type="AlphaFoldDB" id="A0A9P6JUX7"/>
<dbReference type="InterPro" id="IPR024768">
    <property type="entry name" value="Marf1"/>
</dbReference>
<evidence type="ECO:0000313" key="3">
    <source>
        <dbReference type="EMBL" id="KAF9533388.1"/>
    </source>
</evidence>
<organism evidence="3 4">
    <name type="scientific">Crepidotus variabilis</name>
    <dbReference type="NCBI Taxonomy" id="179855"/>
    <lineage>
        <taxon>Eukaryota</taxon>
        <taxon>Fungi</taxon>
        <taxon>Dikarya</taxon>
        <taxon>Basidiomycota</taxon>
        <taxon>Agaricomycotina</taxon>
        <taxon>Agaricomycetes</taxon>
        <taxon>Agaricomycetidae</taxon>
        <taxon>Agaricales</taxon>
        <taxon>Agaricineae</taxon>
        <taxon>Crepidotaceae</taxon>
        <taxon>Crepidotus</taxon>
    </lineage>
</organism>
<accession>A0A9P6JUX7</accession>
<keyword evidence="4" id="KW-1185">Reference proteome</keyword>
<evidence type="ECO:0000259" key="2">
    <source>
        <dbReference type="Pfam" id="PF01936"/>
    </source>
</evidence>
<evidence type="ECO:0000256" key="1">
    <source>
        <dbReference type="SAM" id="MobiDB-lite"/>
    </source>
</evidence>
<name>A0A9P6JUX7_9AGAR</name>